<dbReference type="VEuPathDB" id="FungiDB:SeMB42_g05026"/>
<evidence type="ECO:0000313" key="5">
    <source>
        <dbReference type="Proteomes" id="UP000320475"/>
    </source>
</evidence>
<dbReference type="OrthoDB" id="428177at2759"/>
<organism evidence="2 5">
    <name type="scientific">Synchytrium endobioticum</name>
    <dbReference type="NCBI Taxonomy" id="286115"/>
    <lineage>
        <taxon>Eukaryota</taxon>
        <taxon>Fungi</taxon>
        <taxon>Fungi incertae sedis</taxon>
        <taxon>Chytridiomycota</taxon>
        <taxon>Chytridiomycota incertae sedis</taxon>
        <taxon>Chytridiomycetes</taxon>
        <taxon>Synchytriales</taxon>
        <taxon>Synchytriaceae</taxon>
        <taxon>Synchytrium</taxon>
    </lineage>
</organism>
<proteinExistence type="predicted"/>
<reference evidence="4 5" key="1">
    <citation type="journal article" date="2019" name="Sci. Rep.">
        <title>Comparative genomics of chytrid fungi reveal insights into the obligate biotrophic and pathogenic lifestyle of Synchytrium endobioticum.</title>
        <authorList>
            <person name="van de Vossenberg B.T.L.H."/>
            <person name="Warris S."/>
            <person name="Nguyen H.D.T."/>
            <person name="van Gent-Pelzer M.P.E."/>
            <person name="Joly D.L."/>
            <person name="van de Geest H.C."/>
            <person name="Bonants P.J.M."/>
            <person name="Smith D.S."/>
            <person name="Levesque C.A."/>
            <person name="van der Lee T.A.J."/>
        </authorList>
    </citation>
    <scope>NUCLEOTIDE SEQUENCE [LARGE SCALE GENOMIC DNA]</scope>
    <source>
        <strain evidence="2 5">LEV6574</strain>
        <strain evidence="1 4">MB42</strain>
    </source>
</reference>
<evidence type="ECO:0000313" key="3">
    <source>
        <dbReference type="EMBL" id="TPX46802.1"/>
    </source>
</evidence>
<gene>
    <name evidence="3" type="ORF">SeLEV6574_g03023</name>
    <name evidence="2" type="ORF">SeLEV6574_g03803</name>
    <name evidence="1" type="ORF">SeMB42_g05026</name>
</gene>
<evidence type="ECO:0000313" key="4">
    <source>
        <dbReference type="Proteomes" id="UP000317494"/>
    </source>
</evidence>
<dbReference type="Gene3D" id="3.20.20.80">
    <property type="entry name" value="Glycosidases"/>
    <property type="match status" value="1"/>
</dbReference>
<dbReference type="EMBL" id="QEAN01000224">
    <property type="protein sequence ID" value="TPX42690.1"/>
    <property type="molecule type" value="Genomic_DNA"/>
</dbReference>
<dbReference type="EMBL" id="QEAM01000094">
    <property type="protein sequence ID" value="TPX46802.1"/>
    <property type="molecule type" value="Genomic_DNA"/>
</dbReference>
<protein>
    <submittedName>
        <fullName evidence="2">Uncharacterized protein</fullName>
    </submittedName>
</protein>
<dbReference type="Proteomes" id="UP000320475">
    <property type="component" value="Unassembled WGS sequence"/>
</dbReference>
<dbReference type="Proteomes" id="UP000317494">
    <property type="component" value="Unassembled WGS sequence"/>
</dbReference>
<name>A0A507D240_9FUNG</name>
<sequence>MFADGYNKPFVFSEFAAAFHLAGDFPAPYISVAPGDGDLAIKRMWWRQSLTNSTFLRMYPRIKLFNLFEYCKFEETTHRDFQVTNSSNPAVVDAFFSDIDGSGVSIAYANCTLPSCATPAGTTPTETSKSFHVSNTSAVSADAMRTATATAIGQRIGTAYSN</sequence>
<evidence type="ECO:0000313" key="1">
    <source>
        <dbReference type="EMBL" id="TPX42690.1"/>
    </source>
</evidence>
<comment type="caution">
    <text evidence="2">The sequence shown here is derived from an EMBL/GenBank/DDBJ whole genome shotgun (WGS) entry which is preliminary data.</text>
</comment>
<keyword evidence="4" id="KW-1185">Reference proteome</keyword>
<dbReference type="AlphaFoldDB" id="A0A507D240"/>
<evidence type="ECO:0000313" key="2">
    <source>
        <dbReference type="EMBL" id="TPX45526.1"/>
    </source>
</evidence>
<accession>A0A507D240</accession>
<dbReference type="EMBL" id="QEAM01000138">
    <property type="protein sequence ID" value="TPX45526.1"/>
    <property type="molecule type" value="Genomic_DNA"/>
</dbReference>